<organism evidence="1 2">
    <name type="scientific">Vanilla planifolia</name>
    <name type="common">Vanilla</name>
    <dbReference type="NCBI Taxonomy" id="51239"/>
    <lineage>
        <taxon>Eukaryota</taxon>
        <taxon>Viridiplantae</taxon>
        <taxon>Streptophyta</taxon>
        <taxon>Embryophyta</taxon>
        <taxon>Tracheophyta</taxon>
        <taxon>Spermatophyta</taxon>
        <taxon>Magnoliopsida</taxon>
        <taxon>Liliopsida</taxon>
        <taxon>Asparagales</taxon>
        <taxon>Orchidaceae</taxon>
        <taxon>Vanilloideae</taxon>
        <taxon>Vanilleae</taxon>
        <taxon>Vanilla</taxon>
    </lineage>
</organism>
<evidence type="ECO:0000313" key="1">
    <source>
        <dbReference type="EMBL" id="KAG0463969.1"/>
    </source>
</evidence>
<evidence type="ECO:0000313" key="2">
    <source>
        <dbReference type="Proteomes" id="UP000636800"/>
    </source>
</evidence>
<accession>A0A835Q1N2</accession>
<dbReference type="Proteomes" id="UP000636800">
    <property type="component" value="Chromosome 10"/>
</dbReference>
<gene>
    <name evidence="1" type="ORF">HPP92_020038</name>
</gene>
<dbReference type="AlphaFoldDB" id="A0A835Q1N2"/>
<keyword evidence="2" id="KW-1185">Reference proteome</keyword>
<comment type="caution">
    <text evidence="1">The sequence shown here is derived from an EMBL/GenBank/DDBJ whole genome shotgun (WGS) entry which is preliminary data.</text>
</comment>
<sequence length="95" mass="10187">MKQSVRTVSYIAERVVGDWIFGIVFQVDPTHKLSFVIFSGAKVLKLATAFCGCPSILPPRTFATAAAGSLLVRQPCETPNYCPSPVQSPSSIDGL</sequence>
<protein>
    <submittedName>
        <fullName evidence="1">Uncharacterized protein</fullName>
    </submittedName>
</protein>
<name>A0A835Q1N2_VANPL</name>
<reference evidence="1 2" key="1">
    <citation type="journal article" date="2020" name="Nat. Food">
        <title>A phased Vanilla planifolia genome enables genetic improvement of flavour and production.</title>
        <authorList>
            <person name="Hasing T."/>
            <person name="Tang H."/>
            <person name="Brym M."/>
            <person name="Khazi F."/>
            <person name="Huang T."/>
            <person name="Chambers A.H."/>
        </authorList>
    </citation>
    <scope>NUCLEOTIDE SEQUENCE [LARGE SCALE GENOMIC DNA]</scope>
    <source>
        <tissue evidence="1">Leaf</tissue>
    </source>
</reference>
<proteinExistence type="predicted"/>
<dbReference type="EMBL" id="JADCNL010000010">
    <property type="protein sequence ID" value="KAG0463969.1"/>
    <property type="molecule type" value="Genomic_DNA"/>
</dbReference>